<name>A0A1X7A2S4_9RHOB</name>
<feature type="transmembrane region" description="Helical" evidence="1">
    <location>
        <begin position="42"/>
        <end position="61"/>
    </location>
</feature>
<reference evidence="2 3" key="1">
    <citation type="submission" date="2017-03" db="EMBL/GenBank/DDBJ databases">
        <authorList>
            <person name="Afonso C.L."/>
            <person name="Miller P.J."/>
            <person name="Scott M.A."/>
            <person name="Spackman E."/>
            <person name="Goraichik I."/>
            <person name="Dimitrov K.M."/>
            <person name="Suarez D.L."/>
            <person name="Swayne D.E."/>
        </authorList>
    </citation>
    <scope>NUCLEOTIDE SEQUENCE [LARGE SCALE GENOMIC DNA]</scope>
    <source>
        <strain evidence="2 3">CECT 8625</strain>
    </source>
</reference>
<evidence type="ECO:0000313" key="3">
    <source>
        <dbReference type="Proteomes" id="UP000193570"/>
    </source>
</evidence>
<keyword evidence="3" id="KW-1185">Reference proteome</keyword>
<protein>
    <recommendedName>
        <fullName evidence="4">5-bromo-4-chloroindolyl phosphate hydrolysis protein</fullName>
    </recommendedName>
</protein>
<accession>A0A1X7A2S4</accession>
<feature type="transmembrane region" description="Helical" evidence="1">
    <location>
        <begin position="106"/>
        <end position="126"/>
    </location>
</feature>
<dbReference type="EMBL" id="FWFK01000007">
    <property type="protein sequence ID" value="SLN68857.1"/>
    <property type="molecule type" value="Genomic_DNA"/>
</dbReference>
<dbReference type="Proteomes" id="UP000193570">
    <property type="component" value="Unassembled WGS sequence"/>
</dbReference>
<gene>
    <name evidence="2" type="ORF">ROJ8625_03584</name>
</gene>
<feature type="transmembrane region" description="Helical" evidence="1">
    <location>
        <begin position="20"/>
        <end position="36"/>
    </location>
</feature>
<evidence type="ECO:0000256" key="1">
    <source>
        <dbReference type="SAM" id="Phobius"/>
    </source>
</evidence>
<organism evidence="2 3">
    <name type="scientific">Roseivivax jejudonensis</name>
    <dbReference type="NCBI Taxonomy" id="1529041"/>
    <lineage>
        <taxon>Bacteria</taxon>
        <taxon>Pseudomonadati</taxon>
        <taxon>Pseudomonadota</taxon>
        <taxon>Alphaproteobacteria</taxon>
        <taxon>Rhodobacterales</taxon>
        <taxon>Roseobacteraceae</taxon>
        <taxon>Roseivivax</taxon>
    </lineage>
</organism>
<dbReference type="AlphaFoldDB" id="A0A1X7A2S4"/>
<sequence>MKSRIHTTGPDPNKTSAVDSLPLLLLAALPLLLWLFDGSLMALIAALVHFALLGVAALLIAQGHAAHQAYDAAPVAHRPAVPRKLIGALLLGVLVFLLAASRFTHALPALMLGLAAAGFAIAAFGFDPLRHKGLNDPAHIARSRADALIVHSDAALRDAVDRVGALGHQPLTARTEAMHGATMRLLRAFAVEPERLLGLQKPLDRFLGLVEAEVSRLEAGWQENPAQATRLYATRLTAMTTAFEAGARQRRQRETPDAYALDADLLVERMQRERAA</sequence>
<feature type="transmembrane region" description="Helical" evidence="1">
    <location>
        <begin position="81"/>
        <end position="100"/>
    </location>
</feature>
<dbReference type="OrthoDB" id="7877480at2"/>
<evidence type="ECO:0008006" key="4">
    <source>
        <dbReference type="Google" id="ProtNLM"/>
    </source>
</evidence>
<dbReference type="RefSeq" id="WP_085793242.1">
    <property type="nucleotide sequence ID" value="NZ_FWFK01000007.1"/>
</dbReference>
<keyword evidence="1" id="KW-1133">Transmembrane helix</keyword>
<proteinExistence type="predicted"/>
<evidence type="ECO:0000313" key="2">
    <source>
        <dbReference type="EMBL" id="SLN68857.1"/>
    </source>
</evidence>
<keyword evidence="1" id="KW-0472">Membrane</keyword>
<keyword evidence="1" id="KW-0812">Transmembrane</keyword>